<comment type="caution">
    <text evidence="1">The sequence shown here is derived from an EMBL/GenBank/DDBJ whole genome shotgun (WGS) entry which is preliminary data.</text>
</comment>
<protein>
    <submittedName>
        <fullName evidence="1">Uncharacterized protein</fullName>
    </submittedName>
</protein>
<proteinExistence type="predicted"/>
<dbReference type="OrthoDB" id="2423701at2759"/>
<reference evidence="1 2" key="1">
    <citation type="submission" date="2018-06" db="EMBL/GenBank/DDBJ databases">
        <title>Genome Sequence of the Brown Rot Fungal Pathogen Monilinia fructigena.</title>
        <authorList>
            <person name="Landi L."/>
            <person name="De Miccolis Angelini R.M."/>
            <person name="Pollastro S."/>
            <person name="Abate D."/>
            <person name="Faretra F."/>
            <person name="Romanazzi G."/>
        </authorList>
    </citation>
    <scope>NUCLEOTIDE SEQUENCE [LARGE SCALE GENOMIC DNA]</scope>
    <source>
        <strain evidence="1 2">Mfrg269</strain>
    </source>
</reference>
<gene>
    <name evidence="1" type="ORF">DID88_007388</name>
</gene>
<accession>A0A395J8A3</accession>
<name>A0A395J8A3_9HELO</name>
<sequence>MTKAVGGDDLASHVQKLEARITRAGEYSQVTPIEQQKKRRMEILQRLERYHQSTQLEIDYSPVSHNDAKHILARNLIIFKLLDKLSRLPQPGDEALKVLNTIFFTFIAPIMPECAFRQLQDIISELLDDLKVRDLENLTFGVRQDPFDLVNTLACEEGILPHRQKASRLFDHVAPFFEAAARAIKKLGARLQAEVVLGDYIDVAERLNFDLYYDPNDANESTKLDYLRPNDFPLLYDCIELSNLPDYRGGNLTTFLHALPILKPNGSSSIFSVCLRNAQAFPSMGYFISEYQLITSRKMLDQLTGACIESKGNGPPSLADNTTYQWYPRNNPYNRPI</sequence>
<dbReference type="EMBL" id="QKRW01000001">
    <property type="protein sequence ID" value="RAL68680.1"/>
    <property type="molecule type" value="Genomic_DNA"/>
</dbReference>
<evidence type="ECO:0000313" key="2">
    <source>
        <dbReference type="Proteomes" id="UP000249056"/>
    </source>
</evidence>
<keyword evidence="2" id="KW-1185">Reference proteome</keyword>
<dbReference type="AlphaFoldDB" id="A0A395J8A3"/>
<dbReference type="Proteomes" id="UP000249056">
    <property type="component" value="Unassembled WGS sequence"/>
</dbReference>
<evidence type="ECO:0000313" key="1">
    <source>
        <dbReference type="EMBL" id="RAL68680.1"/>
    </source>
</evidence>
<organism evidence="1 2">
    <name type="scientific">Monilinia fructigena</name>
    <dbReference type="NCBI Taxonomy" id="38457"/>
    <lineage>
        <taxon>Eukaryota</taxon>
        <taxon>Fungi</taxon>
        <taxon>Dikarya</taxon>
        <taxon>Ascomycota</taxon>
        <taxon>Pezizomycotina</taxon>
        <taxon>Leotiomycetes</taxon>
        <taxon>Helotiales</taxon>
        <taxon>Sclerotiniaceae</taxon>
        <taxon>Monilinia</taxon>
    </lineage>
</organism>